<dbReference type="EMBL" id="FJNE01000013">
    <property type="protein sequence ID" value="CZR02612.1"/>
    <property type="molecule type" value="Genomic_DNA"/>
</dbReference>
<dbReference type="GO" id="GO:0030694">
    <property type="term" value="C:bacterial-type flagellum basal body, rod"/>
    <property type="evidence" value="ECO:0007669"/>
    <property type="project" value="UniProtKB-UniRule"/>
</dbReference>
<comment type="subcellular location">
    <subcellularLocation>
        <location evidence="1 6">Bacterial flagellum basal body</location>
    </subcellularLocation>
</comment>
<evidence type="ECO:0000313" key="11">
    <source>
        <dbReference type="Proteomes" id="UP000242754"/>
    </source>
</evidence>
<evidence type="ECO:0000256" key="7">
    <source>
        <dbReference type="SAM" id="MobiDB-lite"/>
    </source>
</evidence>
<dbReference type="OrthoDB" id="9794148at2"/>
<feature type="domain" description="Flagellar basal-body/hook protein C-terminal" evidence="9">
    <location>
        <begin position="97"/>
        <end position="141"/>
    </location>
</feature>
<sequence>MSIFDSIAINTSGLSLERLKLDTISTNIANVNTTRTEGGGPYIKKTVTFEENVKHSQSALSTGNTQKSFGVKATGMEEDDSNLVREYNPESPDADENGYVTLPNVNMADEMVDMMTTLRTYEANATALEASKNMLKQALQIAAK</sequence>
<dbReference type="InterPro" id="IPR006299">
    <property type="entry name" value="FlgC"/>
</dbReference>
<feature type="region of interest" description="Disordered" evidence="7">
    <location>
        <begin position="56"/>
        <end position="80"/>
    </location>
</feature>
<evidence type="ECO:0000256" key="6">
    <source>
        <dbReference type="RuleBase" id="RU362062"/>
    </source>
</evidence>
<evidence type="ECO:0000256" key="1">
    <source>
        <dbReference type="ARBA" id="ARBA00004117"/>
    </source>
</evidence>
<accession>A0A143YZH2</accession>
<comment type="subunit">
    <text evidence="5 6">The basal body constitutes a major portion of the flagellar organelle and consists of four rings (L,P,S, and M) mounted on a central rod. The rod consists of about 26 subunits of FlgG in the distal portion, and FlgB, FlgC and FlgF are thought to build up the proximal portion of the rod with about 6 subunits each.</text>
</comment>
<dbReference type="Pfam" id="PF00460">
    <property type="entry name" value="Flg_bb_rod"/>
    <property type="match status" value="1"/>
</dbReference>
<dbReference type="AlphaFoldDB" id="A0A143YZH2"/>
<dbReference type="PANTHER" id="PTHR30435">
    <property type="entry name" value="FLAGELLAR PROTEIN"/>
    <property type="match status" value="1"/>
</dbReference>
<keyword evidence="10" id="KW-0282">Flagellum</keyword>
<evidence type="ECO:0000259" key="9">
    <source>
        <dbReference type="Pfam" id="PF06429"/>
    </source>
</evidence>
<dbReference type="Proteomes" id="UP000242754">
    <property type="component" value="Unassembled WGS sequence"/>
</dbReference>
<dbReference type="PROSITE" id="PS00588">
    <property type="entry name" value="FLAGELLA_BB_ROD"/>
    <property type="match status" value="1"/>
</dbReference>
<feature type="domain" description="Flagellar basal body rod protein N-terminal" evidence="8">
    <location>
        <begin position="11"/>
        <end position="35"/>
    </location>
</feature>
<evidence type="ECO:0000256" key="5">
    <source>
        <dbReference type="ARBA" id="ARBA00025933"/>
    </source>
</evidence>
<dbReference type="GO" id="GO:0071978">
    <property type="term" value="P:bacterial-type flagellum-dependent swarming motility"/>
    <property type="evidence" value="ECO:0007669"/>
    <property type="project" value="TreeGrafter"/>
</dbReference>
<gene>
    <name evidence="10" type="ORF">Tpal_2768</name>
</gene>
<evidence type="ECO:0000256" key="2">
    <source>
        <dbReference type="ARBA" id="ARBA00009677"/>
    </source>
</evidence>
<keyword evidence="10" id="KW-0969">Cilium</keyword>
<dbReference type="InterPro" id="IPR019776">
    <property type="entry name" value="Flagellar_basal_body_rod_CS"/>
</dbReference>
<comment type="similarity">
    <text evidence="2">Belongs to the flagella basal body rod proteins family.</text>
</comment>
<evidence type="ECO:0000256" key="4">
    <source>
        <dbReference type="ARBA" id="ARBA00023143"/>
    </source>
</evidence>
<name>A0A143YZH2_9LACT</name>
<dbReference type="InterPro" id="IPR010930">
    <property type="entry name" value="Flg_bb/hook_C_dom"/>
</dbReference>
<dbReference type="InterPro" id="IPR001444">
    <property type="entry name" value="Flag_bb_rod_N"/>
</dbReference>
<dbReference type="PANTHER" id="PTHR30435:SF2">
    <property type="entry name" value="FLAGELLAR BASAL-BODY ROD PROTEIN FLGC"/>
    <property type="match status" value="1"/>
</dbReference>
<evidence type="ECO:0000256" key="3">
    <source>
        <dbReference type="ARBA" id="ARBA00017941"/>
    </source>
</evidence>
<dbReference type="Pfam" id="PF06429">
    <property type="entry name" value="Flg_bbr_C"/>
    <property type="match status" value="1"/>
</dbReference>
<keyword evidence="10" id="KW-0966">Cell projection</keyword>
<protein>
    <recommendedName>
        <fullName evidence="3 6">Flagellar basal-body rod protein FlgC</fullName>
    </recommendedName>
</protein>
<dbReference type="RefSeq" id="WP_087034262.1">
    <property type="nucleotide sequence ID" value="NZ_FJNE01000013.1"/>
</dbReference>
<proteinExistence type="inferred from homology"/>
<evidence type="ECO:0000313" key="10">
    <source>
        <dbReference type="EMBL" id="CZR02612.1"/>
    </source>
</evidence>
<organism evidence="10 11">
    <name type="scientific">Trichococcus palustris</name>
    <dbReference type="NCBI Taxonomy" id="140314"/>
    <lineage>
        <taxon>Bacteria</taxon>
        <taxon>Bacillati</taxon>
        <taxon>Bacillota</taxon>
        <taxon>Bacilli</taxon>
        <taxon>Lactobacillales</taxon>
        <taxon>Carnobacteriaceae</taxon>
        <taxon>Trichococcus</taxon>
    </lineage>
</organism>
<dbReference type="STRING" id="140314.SAMN04488076_12324"/>
<dbReference type="NCBIfam" id="TIGR01395">
    <property type="entry name" value="FlgC"/>
    <property type="match status" value="1"/>
</dbReference>
<keyword evidence="11" id="KW-1185">Reference proteome</keyword>
<reference evidence="10 11" key="1">
    <citation type="submission" date="2016-02" db="EMBL/GenBank/DDBJ databases">
        <authorList>
            <person name="Wen L."/>
            <person name="He K."/>
            <person name="Yang H."/>
        </authorList>
    </citation>
    <scope>NUCLEOTIDE SEQUENCE [LARGE SCALE GENOMIC DNA]</scope>
    <source>
        <strain evidence="10">Trichococcus palustris</strain>
    </source>
</reference>
<feature type="compositionally biased region" description="Polar residues" evidence="7">
    <location>
        <begin position="56"/>
        <end position="68"/>
    </location>
</feature>
<keyword evidence="4 6" id="KW-0975">Bacterial flagellum</keyword>
<evidence type="ECO:0000259" key="8">
    <source>
        <dbReference type="Pfam" id="PF00460"/>
    </source>
</evidence>